<evidence type="ECO:0000313" key="1">
    <source>
        <dbReference type="EMBL" id="TVS88059.1"/>
    </source>
</evidence>
<gene>
    <name evidence="1" type="ORF">FPZ47_14760</name>
</gene>
<dbReference type="Proteomes" id="UP000320513">
    <property type="component" value="Unassembled WGS sequence"/>
</dbReference>
<name>A0A557XQ74_9MYCO</name>
<sequence>MVTPTFGIRASGRAAAARATPTDAAPLRYRLDVVAASAADVVESAGGWLYDRVMAGWEVTVRLPHSCDTRALRILGVRVSDCRSGWYETQIADQSLAVSAAAFRADPRVRRRVLASLDGRLTEVALWGDGWPLNVDRAMSRAQHVLSAAARTFKGHALAAAGIVGDAVAPVEPLRCDAWSPAEPQLVRLEHGSDKTQEFRR</sequence>
<evidence type="ECO:0000313" key="2">
    <source>
        <dbReference type="Proteomes" id="UP000320513"/>
    </source>
</evidence>
<dbReference type="RefSeq" id="WP_144951790.1">
    <property type="nucleotide sequence ID" value="NZ_VMQU01000058.1"/>
</dbReference>
<comment type="caution">
    <text evidence="1">The sequence shown here is derived from an EMBL/GenBank/DDBJ whole genome shotgun (WGS) entry which is preliminary data.</text>
</comment>
<protein>
    <submittedName>
        <fullName evidence="1">Uncharacterized protein</fullName>
    </submittedName>
</protein>
<reference evidence="1 2" key="1">
    <citation type="submission" date="2019-07" db="EMBL/GenBank/DDBJ databases">
        <title>New Mycobacterium species.</title>
        <authorList>
            <person name="Tortoli E."/>
            <person name="Ghielmetti G."/>
            <person name="Friedel U."/>
            <person name="Trovato A."/>
        </authorList>
    </citation>
    <scope>NUCLEOTIDE SEQUENCE [LARGE SCALE GENOMIC DNA]</scope>
    <source>
        <strain evidence="1 2">16-83</strain>
    </source>
</reference>
<dbReference type="AlphaFoldDB" id="A0A557XQ74"/>
<accession>A0A557XQ74</accession>
<dbReference type="EMBL" id="VMQU01000058">
    <property type="protein sequence ID" value="TVS88059.1"/>
    <property type="molecule type" value="Genomic_DNA"/>
</dbReference>
<proteinExistence type="predicted"/>
<organism evidence="1 2">
    <name type="scientific">Mycobacterium helveticum</name>
    <dbReference type="NCBI Taxonomy" id="2592811"/>
    <lineage>
        <taxon>Bacteria</taxon>
        <taxon>Bacillati</taxon>
        <taxon>Actinomycetota</taxon>
        <taxon>Actinomycetes</taxon>
        <taxon>Mycobacteriales</taxon>
        <taxon>Mycobacteriaceae</taxon>
        <taxon>Mycobacterium</taxon>
    </lineage>
</organism>
<dbReference type="OrthoDB" id="4555700at2"/>
<keyword evidence="2" id="KW-1185">Reference proteome</keyword>